<name>A0A4Y6PUR8_PERCE</name>
<sequence>MSDETSNSTEKNESAYGNDERPLNQEELTGIGWAVWDHARLFKSWTDEDFYSQLYSLAGLDPVRDSDDCLWLFGGLGYELCEYVAPGRRNAVPKRLTTEATKQLKKLSASADAILDALSQARKYRSRQSYADDAPVEEQIAAVLNKLIGLFGELALQQQQMSDNRPSPAAPLETFEAWLLSFQNDVELVLELYATRAKTVDSEYSQFSARERAATANRVATLFDEFAREEATVENKIEFVRLVLKEFCGVNAASSTVRGWLYQAQDNTTERSASLPAELARETGVARSNPYGGWPPFSVLLKHRHEVESSTE</sequence>
<evidence type="ECO:0000256" key="1">
    <source>
        <dbReference type="SAM" id="MobiDB-lite"/>
    </source>
</evidence>
<dbReference type="RefSeq" id="WP_141198558.1">
    <property type="nucleotide sequence ID" value="NZ_CP041186.1"/>
</dbReference>
<proteinExistence type="predicted"/>
<feature type="region of interest" description="Disordered" evidence="1">
    <location>
        <begin position="1"/>
        <end position="21"/>
    </location>
</feature>
<accession>A0A5B8Y5S5</accession>
<protein>
    <submittedName>
        <fullName evidence="2">Uncharacterized protein</fullName>
    </submittedName>
</protein>
<organism evidence="2 3">
    <name type="scientific">Persicimonas caeni</name>
    <dbReference type="NCBI Taxonomy" id="2292766"/>
    <lineage>
        <taxon>Bacteria</taxon>
        <taxon>Deltaproteobacteria</taxon>
        <taxon>Bradymonadales</taxon>
        <taxon>Bradymonadaceae</taxon>
        <taxon>Persicimonas</taxon>
    </lineage>
</organism>
<gene>
    <name evidence="2" type="ORF">FIV42_15415</name>
</gene>
<dbReference type="EMBL" id="CP041186">
    <property type="protein sequence ID" value="QDG52081.1"/>
    <property type="molecule type" value="Genomic_DNA"/>
</dbReference>
<keyword evidence="3" id="KW-1185">Reference proteome</keyword>
<evidence type="ECO:0000313" key="2">
    <source>
        <dbReference type="EMBL" id="QDG52081.1"/>
    </source>
</evidence>
<accession>A0A4Y6PUR8</accession>
<feature type="compositionally biased region" description="Basic and acidic residues" evidence="1">
    <location>
        <begin position="10"/>
        <end position="21"/>
    </location>
</feature>
<dbReference type="AlphaFoldDB" id="A0A4Y6PUR8"/>
<dbReference type="Proteomes" id="UP000315995">
    <property type="component" value="Chromosome"/>
</dbReference>
<reference evidence="2 3" key="1">
    <citation type="submission" date="2019-06" db="EMBL/GenBank/DDBJ databases">
        <title>Persicimonas caeni gen. nov., sp. nov., a predatory bacterium isolated from solar saltern.</title>
        <authorList>
            <person name="Wang S."/>
        </authorList>
    </citation>
    <scope>NUCLEOTIDE SEQUENCE [LARGE SCALE GENOMIC DNA]</scope>
    <source>
        <strain evidence="2 3">YN101</strain>
    </source>
</reference>
<evidence type="ECO:0000313" key="3">
    <source>
        <dbReference type="Proteomes" id="UP000315995"/>
    </source>
</evidence>